<evidence type="ECO:0000313" key="3">
    <source>
        <dbReference type="Proteomes" id="UP000189704"/>
    </source>
</evidence>
<organism evidence="3 4">
    <name type="scientific">Carlito syrichta</name>
    <name type="common">Philippine tarsier</name>
    <name type="synonym">Tarsius syrichta</name>
    <dbReference type="NCBI Taxonomy" id="1868482"/>
    <lineage>
        <taxon>Eukaryota</taxon>
        <taxon>Metazoa</taxon>
        <taxon>Chordata</taxon>
        <taxon>Craniata</taxon>
        <taxon>Vertebrata</taxon>
        <taxon>Euteleostomi</taxon>
        <taxon>Mammalia</taxon>
        <taxon>Eutheria</taxon>
        <taxon>Euarchontoglires</taxon>
        <taxon>Primates</taxon>
        <taxon>Haplorrhini</taxon>
        <taxon>Tarsiiformes</taxon>
        <taxon>Tarsiidae</taxon>
        <taxon>Carlito</taxon>
    </lineage>
</organism>
<evidence type="ECO:0000256" key="1">
    <source>
        <dbReference type="SAM" id="MobiDB-lite"/>
    </source>
</evidence>
<dbReference type="GO" id="GO:0035556">
    <property type="term" value="P:intracellular signal transduction"/>
    <property type="evidence" value="ECO:0007669"/>
    <property type="project" value="Ensembl"/>
</dbReference>
<dbReference type="AlphaFoldDB" id="A0A1U7U8L9"/>
<feature type="compositionally biased region" description="Polar residues" evidence="1">
    <location>
        <begin position="349"/>
        <end position="359"/>
    </location>
</feature>
<dbReference type="GO" id="GO:0043409">
    <property type="term" value="P:negative regulation of MAPK cascade"/>
    <property type="evidence" value="ECO:0007669"/>
    <property type="project" value="Ensembl"/>
</dbReference>
<gene>
    <name evidence="4" type="primary">LAX1</name>
</gene>
<dbReference type="STRING" id="1868482.ENSTSYP00000008133"/>
<keyword evidence="2" id="KW-1133">Transmembrane helix</keyword>
<feature type="transmembrane region" description="Helical" evidence="2">
    <location>
        <begin position="38"/>
        <end position="59"/>
    </location>
</feature>
<dbReference type="GO" id="GO:0005829">
    <property type="term" value="C:cytosol"/>
    <property type="evidence" value="ECO:0007669"/>
    <property type="project" value="Ensembl"/>
</dbReference>
<dbReference type="GO" id="GO:0005886">
    <property type="term" value="C:plasma membrane"/>
    <property type="evidence" value="ECO:0007669"/>
    <property type="project" value="Ensembl"/>
</dbReference>
<dbReference type="RefSeq" id="XP_008062261.1">
    <property type="nucleotide sequence ID" value="XM_008064070.1"/>
</dbReference>
<dbReference type="PANTHER" id="PTHR24091:SF0">
    <property type="entry name" value="LYMPHOCYTE TRANSMEMBRANE ADAPTER 1"/>
    <property type="match status" value="1"/>
</dbReference>
<keyword evidence="2 4" id="KW-0812">Transmembrane</keyword>
<keyword evidence="2" id="KW-0472">Membrane</keyword>
<feature type="compositionally biased region" description="Polar residues" evidence="1">
    <location>
        <begin position="303"/>
        <end position="320"/>
    </location>
</feature>
<feature type="region of interest" description="Disordered" evidence="1">
    <location>
        <begin position="297"/>
        <end position="331"/>
    </location>
</feature>
<feature type="region of interest" description="Disordered" evidence="1">
    <location>
        <begin position="344"/>
        <end position="374"/>
    </location>
</feature>
<dbReference type="Pfam" id="PF15681">
    <property type="entry name" value="LAX"/>
    <property type="match status" value="1"/>
</dbReference>
<dbReference type="KEGG" id="csyr:103266447"/>
<evidence type="ECO:0000313" key="4">
    <source>
        <dbReference type="RefSeq" id="XP_008062261.1"/>
    </source>
</evidence>
<dbReference type="GO" id="GO:0005794">
    <property type="term" value="C:Golgi apparatus"/>
    <property type="evidence" value="ECO:0007669"/>
    <property type="project" value="Ensembl"/>
</dbReference>
<evidence type="ECO:0000256" key="2">
    <source>
        <dbReference type="SAM" id="Phobius"/>
    </source>
</evidence>
<proteinExistence type="predicted"/>
<dbReference type="CTD" id="54900"/>
<dbReference type="OrthoDB" id="9449526at2759"/>
<name>A0A1U7U8L9_CARSF</name>
<dbReference type="GO" id="GO:0006955">
    <property type="term" value="P:immune response"/>
    <property type="evidence" value="ECO:0007669"/>
    <property type="project" value="Ensembl"/>
</dbReference>
<accession>A0A1U7U8L9</accession>
<dbReference type="PANTHER" id="PTHR24091">
    <property type="entry name" value="LYMPHOCYTE TRANSMEMBRANE ADAPTER 1"/>
    <property type="match status" value="1"/>
</dbReference>
<dbReference type="GO" id="GO:0050851">
    <property type="term" value="P:antigen receptor-mediated signaling pathway"/>
    <property type="evidence" value="ECO:0007669"/>
    <property type="project" value="Ensembl"/>
</dbReference>
<dbReference type="InterPro" id="IPR031393">
    <property type="entry name" value="LAX"/>
</dbReference>
<keyword evidence="3" id="KW-1185">Reference proteome</keyword>
<feature type="region of interest" description="Disordered" evidence="1">
    <location>
        <begin position="246"/>
        <end position="266"/>
    </location>
</feature>
<dbReference type="GO" id="GO:0042169">
    <property type="term" value="F:SH2 domain binding"/>
    <property type="evidence" value="ECO:0007669"/>
    <property type="project" value="Ensembl"/>
</dbReference>
<dbReference type="GO" id="GO:0042113">
    <property type="term" value="P:B cell activation"/>
    <property type="evidence" value="ECO:0007669"/>
    <property type="project" value="Ensembl"/>
</dbReference>
<dbReference type="OMA" id="RDYINVP"/>
<dbReference type="GO" id="GO:0019901">
    <property type="term" value="F:protein kinase binding"/>
    <property type="evidence" value="ECO:0007669"/>
    <property type="project" value="Ensembl"/>
</dbReference>
<dbReference type="GO" id="GO:0050868">
    <property type="term" value="P:negative regulation of T cell activation"/>
    <property type="evidence" value="ECO:0007669"/>
    <property type="project" value="Ensembl"/>
</dbReference>
<sequence length="427" mass="46826">MNAIVPTPPEIRGRTLESSTLQVTPSSLDRDKDQNSSIFSGFAGLLVILLVIVGLCILWKWNKRKKRQVPYLRVTAMRSLTLPRPRQRIKNIYDILPRRQEELGRHQSRSIRVFSTESLLSRNSDSPEHMPFQAGSALQVHSVHIHAVEYAVGIYDNAMVSQICGNLTSLARGINVRASRDSMSISSEDSHDYVNVPVAEDIAETLASTNSPPGKPFVLPSVQEPEVTEERDVGCGDASDCTSFWSPGAEGSDPLSDGEGSSQASNDYVNMAGLDLEVIQEKQPWVAFQCCRDYENVPPADPNGSQQQAEEEVTASNTSCVEGRIDGPGTRIQPVTRRLLSSGKYVAFQPSTQSENGQVKSGEEMSDEDSNDYENVLAAKLGGRDSEQRHGTQLLPDELRLSHLAEKPHAVVYHAESLAPAESSEDP</sequence>
<dbReference type="Proteomes" id="UP000189704">
    <property type="component" value="Unplaced"/>
</dbReference>
<protein>
    <submittedName>
        <fullName evidence="4">Lymphocyte transmembrane adapter 1</fullName>
    </submittedName>
</protein>
<reference evidence="4" key="1">
    <citation type="submission" date="2025-08" db="UniProtKB">
        <authorList>
            <consortium name="RefSeq"/>
        </authorList>
    </citation>
    <scope>IDENTIFICATION</scope>
</reference>
<dbReference type="GeneID" id="103266447"/>